<dbReference type="OrthoDB" id="9804310at2"/>
<keyword evidence="4" id="KW-1185">Reference proteome</keyword>
<dbReference type="PANTHER" id="PTHR43187">
    <property type="entry name" value="GLUTAMINE AMIDOTRANSFERASE DUG3-RELATED"/>
    <property type="match status" value="1"/>
</dbReference>
<keyword evidence="1 3" id="KW-0315">Glutamine amidotransferase</keyword>
<keyword evidence="3" id="KW-0808">Transferase</keyword>
<dbReference type="InterPro" id="IPR029055">
    <property type="entry name" value="Ntn_hydrolases_N"/>
</dbReference>
<feature type="domain" description="Glutamine amidotransferase type-2" evidence="2">
    <location>
        <begin position="2"/>
        <end position="305"/>
    </location>
</feature>
<gene>
    <name evidence="3" type="ORF">Lsan_0272</name>
</gene>
<dbReference type="InterPro" id="IPR017932">
    <property type="entry name" value="GATase_2_dom"/>
</dbReference>
<accession>A0A0W0ZEH2</accession>
<name>A0A0W0ZEH2_9GAMM</name>
<protein>
    <submittedName>
        <fullName evidence="3">Glutamine amidotransferase</fullName>
    </submittedName>
</protein>
<proteinExistence type="predicted"/>
<evidence type="ECO:0000313" key="3">
    <source>
        <dbReference type="EMBL" id="KTD67613.1"/>
    </source>
</evidence>
<dbReference type="PATRIC" id="fig|45074.5.peg.289"/>
<dbReference type="InterPro" id="IPR052373">
    <property type="entry name" value="Gamma-glu_amide_hydrolase"/>
</dbReference>
<dbReference type="Proteomes" id="UP000054703">
    <property type="component" value="Unassembled WGS sequence"/>
</dbReference>
<dbReference type="CDD" id="cd01908">
    <property type="entry name" value="YafJ"/>
    <property type="match status" value="1"/>
</dbReference>
<evidence type="ECO:0000313" key="4">
    <source>
        <dbReference type="Proteomes" id="UP000054703"/>
    </source>
</evidence>
<dbReference type="PANTHER" id="PTHR43187:SF1">
    <property type="entry name" value="GLUTAMINE AMIDOTRANSFERASE DUG3-RELATED"/>
    <property type="match status" value="1"/>
</dbReference>
<dbReference type="GO" id="GO:0016740">
    <property type="term" value="F:transferase activity"/>
    <property type="evidence" value="ECO:0007669"/>
    <property type="project" value="UniProtKB-KW"/>
</dbReference>
<dbReference type="PROSITE" id="PS51278">
    <property type="entry name" value="GATASE_TYPE_2"/>
    <property type="match status" value="1"/>
</dbReference>
<sequence length="305" mass="35055">MCRVLMYLGKQEVAIYDLIYGPDNSLAHQSYAPLLMHHIQNLAGLGFCAWAPNSPEPQKPFYYKTAQLPFFDKNLYRLSQKINTNCLLAHVRGVQYSTKETVSEQNVHPFMLDNAKIALAHNGSLEQMSLMKLTLTDIVKPEILAQIKGTTDSEWVYSLFLSYLSDYTKEISLNEAAEALINTIKTLREIRQKLGIEEASPLNLFVTNGNYLIVTRFVFDFGCNTSLIHKAFLEYHSLWVTFGEVYGVYDGMYKMHGSEKRNNILFASEPLTNNRTTWIELPEYSLTKAWIEDDEIKFRTSDLYL</sequence>
<evidence type="ECO:0000256" key="1">
    <source>
        <dbReference type="ARBA" id="ARBA00022962"/>
    </source>
</evidence>
<comment type="caution">
    <text evidence="3">The sequence shown here is derived from an EMBL/GenBank/DDBJ whole genome shotgun (WGS) entry which is preliminary data.</text>
</comment>
<dbReference type="Gene3D" id="3.60.20.10">
    <property type="entry name" value="Glutamine Phosphoribosylpyrophosphate, subunit 1, domain 1"/>
    <property type="match status" value="1"/>
</dbReference>
<dbReference type="STRING" id="45074.Lsan_0272"/>
<dbReference type="AlphaFoldDB" id="A0A0W0ZEH2"/>
<dbReference type="RefSeq" id="WP_058512751.1">
    <property type="nucleotide sequence ID" value="NZ_CAAAIH010000013.1"/>
</dbReference>
<organism evidence="3 4">
    <name type="scientific">Legionella santicrucis</name>
    <dbReference type="NCBI Taxonomy" id="45074"/>
    <lineage>
        <taxon>Bacteria</taxon>
        <taxon>Pseudomonadati</taxon>
        <taxon>Pseudomonadota</taxon>
        <taxon>Gammaproteobacteria</taxon>
        <taxon>Legionellales</taxon>
        <taxon>Legionellaceae</taxon>
        <taxon>Legionella</taxon>
    </lineage>
</organism>
<evidence type="ECO:0000259" key="2">
    <source>
        <dbReference type="PROSITE" id="PS51278"/>
    </source>
</evidence>
<dbReference type="EMBL" id="LNYU01000006">
    <property type="protein sequence ID" value="KTD67613.1"/>
    <property type="molecule type" value="Genomic_DNA"/>
</dbReference>
<dbReference type="Pfam" id="PF13230">
    <property type="entry name" value="GATase_4"/>
    <property type="match status" value="1"/>
</dbReference>
<dbReference type="InterPro" id="IPR026869">
    <property type="entry name" value="EgtC-like"/>
</dbReference>
<dbReference type="SUPFAM" id="SSF56235">
    <property type="entry name" value="N-terminal nucleophile aminohydrolases (Ntn hydrolases)"/>
    <property type="match status" value="1"/>
</dbReference>
<reference evidence="3 4" key="1">
    <citation type="submission" date="2015-11" db="EMBL/GenBank/DDBJ databases">
        <title>Genomic analysis of 38 Legionella species identifies large and diverse effector repertoires.</title>
        <authorList>
            <person name="Burstein D."/>
            <person name="Amaro F."/>
            <person name="Zusman T."/>
            <person name="Lifshitz Z."/>
            <person name="Cohen O."/>
            <person name="Gilbert J.A."/>
            <person name="Pupko T."/>
            <person name="Shuman H.A."/>
            <person name="Segal G."/>
        </authorList>
    </citation>
    <scope>NUCLEOTIDE SEQUENCE [LARGE SCALE GENOMIC DNA]</scope>
    <source>
        <strain evidence="3 4">SC-63-C7</strain>
    </source>
</reference>